<dbReference type="Proteomes" id="UP000078492">
    <property type="component" value="Unassembled WGS sequence"/>
</dbReference>
<dbReference type="EMBL" id="KQ980071">
    <property type="protein sequence ID" value="KYN17864.1"/>
    <property type="molecule type" value="Genomic_DNA"/>
</dbReference>
<reference evidence="1 2" key="1">
    <citation type="submission" date="2015-09" db="EMBL/GenBank/DDBJ databases">
        <title>Trachymyrmex cornetzi WGS genome.</title>
        <authorList>
            <person name="Nygaard S."/>
            <person name="Hu H."/>
            <person name="Boomsma J."/>
            <person name="Zhang G."/>
        </authorList>
    </citation>
    <scope>NUCLEOTIDE SEQUENCE [LARGE SCALE GENOMIC DNA]</scope>
    <source>
        <strain evidence="1">Tcor2-1</strain>
        <tissue evidence="1">Whole body</tissue>
    </source>
</reference>
<accession>A0A151J568</accession>
<keyword evidence="2" id="KW-1185">Reference proteome</keyword>
<organism evidence="1 2">
    <name type="scientific">Trachymyrmex cornetzi</name>
    <dbReference type="NCBI Taxonomy" id="471704"/>
    <lineage>
        <taxon>Eukaryota</taxon>
        <taxon>Metazoa</taxon>
        <taxon>Ecdysozoa</taxon>
        <taxon>Arthropoda</taxon>
        <taxon>Hexapoda</taxon>
        <taxon>Insecta</taxon>
        <taxon>Pterygota</taxon>
        <taxon>Neoptera</taxon>
        <taxon>Endopterygota</taxon>
        <taxon>Hymenoptera</taxon>
        <taxon>Apocrita</taxon>
        <taxon>Aculeata</taxon>
        <taxon>Formicoidea</taxon>
        <taxon>Formicidae</taxon>
        <taxon>Myrmicinae</taxon>
        <taxon>Trachymyrmex</taxon>
    </lineage>
</organism>
<name>A0A151J568_9HYME</name>
<evidence type="ECO:0000313" key="1">
    <source>
        <dbReference type="EMBL" id="KYN17864.1"/>
    </source>
</evidence>
<dbReference type="AlphaFoldDB" id="A0A151J568"/>
<dbReference type="STRING" id="471704.A0A151J568"/>
<sequence length="142" mass="15926">MPVAYSFTAPSAKSIQDHFNNNTVASSLYIIMAQPLQNDAPSFCLCFFETDNKFRTEHVMNRWKYMIAKLKSYGITVVGVSSDGDSRLMKAMRINTNLGIQTANFQIISDSFKIPEFHANVCPKFICTQDTVHIGGKSNQDC</sequence>
<gene>
    <name evidence="1" type="ORF">ALC57_09857</name>
</gene>
<proteinExistence type="predicted"/>
<evidence type="ECO:0008006" key="3">
    <source>
        <dbReference type="Google" id="ProtNLM"/>
    </source>
</evidence>
<protein>
    <recommendedName>
        <fullName evidence="3">THAP domain-containing protein 9</fullName>
    </recommendedName>
</protein>
<evidence type="ECO:0000313" key="2">
    <source>
        <dbReference type="Proteomes" id="UP000078492"/>
    </source>
</evidence>